<evidence type="ECO:0000313" key="3">
    <source>
        <dbReference type="EMBL" id="QUV93220.1"/>
    </source>
</evidence>
<sequence length="247" mass="26714">MMRNPMLAALAMLLLGPSGPVAQETGPNRPKTAPGSGAPRTTPSAPQSKPPAPRPAGQTPAETEAAPKPKPMHETLRGYLRQIKGVRLERADKDPNTIVSHYTATTGETFDIVVIHSPRKKMVGLYSYAFGNVAEARNANDLRALLLNANEALAFGSFFVDREQDIGLKWSLRTETPITFEAFQTVYLGLAAAAREYGPQIADCMKDKAKEGESDSTPPPPRDDGENGADSPAPSKVTRERRVRNPQ</sequence>
<gene>
    <name evidence="3" type="ORF">J8C05_07495</name>
</gene>
<proteinExistence type="predicted"/>
<protein>
    <recommendedName>
        <fullName evidence="5">Bacterial sensory transduction regulator</fullName>
    </recommendedName>
</protein>
<feature type="compositionally biased region" description="Basic and acidic residues" evidence="1">
    <location>
        <begin position="204"/>
        <end position="213"/>
    </location>
</feature>
<accession>A0ABX8AX03</accession>
<reference evidence="3 4" key="1">
    <citation type="submission" date="2021-03" db="EMBL/GenBank/DDBJ databases">
        <title>Genomic and phenotypic characterization of Chloracidobacterium isolates provides evidence for multiple species.</title>
        <authorList>
            <person name="Saini M.K."/>
            <person name="Costas A.M.G."/>
            <person name="Tank M."/>
            <person name="Bryant D.A."/>
        </authorList>
    </citation>
    <scope>NUCLEOTIDE SEQUENCE [LARGE SCALE GENOMIC DNA]</scope>
    <source>
        <strain evidence="3 4">N</strain>
    </source>
</reference>
<keyword evidence="2" id="KW-0732">Signal</keyword>
<feature type="region of interest" description="Disordered" evidence="1">
    <location>
        <begin position="204"/>
        <end position="247"/>
    </location>
</feature>
<keyword evidence="4" id="KW-1185">Reference proteome</keyword>
<dbReference type="EMBL" id="CP072642">
    <property type="protein sequence ID" value="QUV93220.1"/>
    <property type="molecule type" value="Genomic_DNA"/>
</dbReference>
<feature type="signal peptide" evidence="2">
    <location>
        <begin position="1"/>
        <end position="22"/>
    </location>
</feature>
<feature type="region of interest" description="Disordered" evidence="1">
    <location>
        <begin position="18"/>
        <end position="73"/>
    </location>
</feature>
<evidence type="ECO:0000313" key="4">
    <source>
        <dbReference type="Proteomes" id="UP000677668"/>
    </source>
</evidence>
<evidence type="ECO:0008006" key="5">
    <source>
        <dbReference type="Google" id="ProtNLM"/>
    </source>
</evidence>
<evidence type="ECO:0000256" key="1">
    <source>
        <dbReference type="SAM" id="MobiDB-lite"/>
    </source>
</evidence>
<feature type="chain" id="PRO_5046012819" description="Bacterial sensory transduction regulator" evidence="2">
    <location>
        <begin position="23"/>
        <end position="247"/>
    </location>
</feature>
<name>A0ABX8AX03_9BACT</name>
<dbReference type="Proteomes" id="UP000677668">
    <property type="component" value="Chromosome 1"/>
</dbReference>
<evidence type="ECO:0000256" key="2">
    <source>
        <dbReference type="SAM" id="SignalP"/>
    </source>
</evidence>
<organism evidence="3 4">
    <name type="scientific">Chloracidobacterium sp. N</name>
    <dbReference type="NCBI Taxonomy" id="2821540"/>
    <lineage>
        <taxon>Bacteria</taxon>
        <taxon>Pseudomonadati</taxon>
        <taxon>Acidobacteriota</taxon>
        <taxon>Terriglobia</taxon>
        <taxon>Terriglobales</taxon>
        <taxon>Acidobacteriaceae</taxon>
        <taxon>Chloracidobacterium</taxon>
        <taxon>Chloracidobacterium aggregatum</taxon>
    </lineage>
</organism>
<dbReference type="RefSeq" id="WP_211421618.1">
    <property type="nucleotide sequence ID" value="NZ_CP072642.1"/>
</dbReference>